<accession>A0AAU7C035</accession>
<dbReference type="InterPro" id="IPR004640">
    <property type="entry name" value="HscB"/>
</dbReference>
<dbReference type="GO" id="GO:0044571">
    <property type="term" value="P:[2Fe-2S] cluster assembly"/>
    <property type="evidence" value="ECO:0007669"/>
    <property type="project" value="InterPro"/>
</dbReference>
<dbReference type="InterPro" id="IPR009073">
    <property type="entry name" value="HscB_oligo_C"/>
</dbReference>
<dbReference type="NCBIfam" id="TIGR00714">
    <property type="entry name" value="hscB"/>
    <property type="match status" value="1"/>
</dbReference>
<dbReference type="GO" id="GO:0051259">
    <property type="term" value="P:protein complex oligomerization"/>
    <property type="evidence" value="ECO:0007669"/>
    <property type="project" value="InterPro"/>
</dbReference>
<dbReference type="PROSITE" id="PS50076">
    <property type="entry name" value="DNAJ_2"/>
    <property type="match status" value="1"/>
</dbReference>
<dbReference type="PANTHER" id="PTHR14021:SF15">
    <property type="entry name" value="IRON-SULFUR CLUSTER CO-CHAPERONE PROTEIN HSCB"/>
    <property type="match status" value="1"/>
</dbReference>
<dbReference type="SUPFAM" id="SSF46565">
    <property type="entry name" value="Chaperone J-domain"/>
    <property type="match status" value="1"/>
</dbReference>
<dbReference type="CDD" id="cd06257">
    <property type="entry name" value="DnaJ"/>
    <property type="match status" value="1"/>
</dbReference>
<dbReference type="EMBL" id="CP157197">
    <property type="protein sequence ID" value="XBG66739.1"/>
    <property type="molecule type" value="Genomic_DNA"/>
</dbReference>
<proteinExistence type="inferred from homology"/>
<organism evidence="6">
    <name type="scientific">Rickettsia oklahomensis</name>
    <dbReference type="NCBI Taxonomy" id="3141789"/>
    <lineage>
        <taxon>Bacteria</taxon>
        <taxon>Pseudomonadati</taxon>
        <taxon>Pseudomonadota</taxon>
        <taxon>Alphaproteobacteria</taxon>
        <taxon>Rickettsiales</taxon>
        <taxon>Rickettsiaceae</taxon>
        <taxon>Rickettsieae</taxon>
        <taxon>Rickettsia</taxon>
        <taxon>belli group</taxon>
    </lineage>
</organism>
<dbReference type="SUPFAM" id="SSF47144">
    <property type="entry name" value="HSC20 (HSCB), C-terminal oligomerisation domain"/>
    <property type="match status" value="1"/>
</dbReference>
<dbReference type="HAMAP" id="MF_00682">
    <property type="entry name" value="HscB"/>
    <property type="match status" value="1"/>
</dbReference>
<comment type="subunit">
    <text evidence="4">Interacts with HscA and stimulates its ATPase activity.</text>
</comment>
<evidence type="ECO:0000256" key="4">
    <source>
        <dbReference type="HAMAP-Rule" id="MF_00682"/>
    </source>
</evidence>
<evidence type="ECO:0000313" key="6">
    <source>
        <dbReference type="EMBL" id="XBG66739.1"/>
    </source>
</evidence>
<evidence type="ECO:0000256" key="1">
    <source>
        <dbReference type="ARBA" id="ARBA00010476"/>
    </source>
</evidence>
<evidence type="ECO:0000256" key="2">
    <source>
        <dbReference type="ARBA" id="ARBA00023186"/>
    </source>
</evidence>
<dbReference type="GO" id="GO:0051087">
    <property type="term" value="F:protein-folding chaperone binding"/>
    <property type="evidence" value="ECO:0007669"/>
    <property type="project" value="InterPro"/>
</dbReference>
<gene>
    <name evidence="4 6" type="primary">hscB</name>
    <name evidence="6" type="ORF">AAGW17_02570</name>
</gene>
<dbReference type="InterPro" id="IPR001623">
    <property type="entry name" value="DnaJ_domain"/>
</dbReference>
<evidence type="ECO:0000259" key="5">
    <source>
        <dbReference type="PROSITE" id="PS50076"/>
    </source>
</evidence>
<dbReference type="Gene3D" id="1.10.287.110">
    <property type="entry name" value="DnaJ domain"/>
    <property type="match status" value="1"/>
</dbReference>
<dbReference type="AlphaFoldDB" id="A0AAU7C035"/>
<comment type="function">
    <text evidence="3 4">Co-chaperone involved in the maturation of iron-sulfur cluster-containing proteins. Seems to help targeting proteins to be folded toward HscA.</text>
</comment>
<dbReference type="Gene3D" id="1.20.1280.20">
    <property type="entry name" value="HscB, C-terminal domain"/>
    <property type="match status" value="1"/>
</dbReference>
<reference evidence="6" key="1">
    <citation type="submission" date="2024-05" db="EMBL/GenBank/DDBJ databases">
        <title>Characterization of a novel Rickettsia species. (Rickettsia oklahomia sp. nov.) from Amblyomma americanum ticks.</title>
        <authorList>
            <person name="Korla P.K."/>
            <person name="Karounos M."/>
            <person name="Wilson J.M."/>
            <person name="Little S.E."/>
            <person name="Qurollo B.A."/>
        </authorList>
    </citation>
    <scope>NUCLEOTIDE SEQUENCE</scope>
    <source>
        <strain evidence="6">Oklahoma-10</strain>
    </source>
</reference>
<name>A0AAU7C035_9RICK</name>
<dbReference type="GO" id="GO:0006457">
    <property type="term" value="P:protein folding"/>
    <property type="evidence" value="ECO:0007669"/>
    <property type="project" value="UniProtKB-UniRule"/>
</dbReference>
<feature type="domain" description="J" evidence="5">
    <location>
        <begin position="3"/>
        <end position="73"/>
    </location>
</feature>
<dbReference type="PANTHER" id="PTHR14021">
    <property type="entry name" value="IRON-SULFUR CLUSTER CO-CHAPERONE PROTEIN HSCB"/>
    <property type="match status" value="1"/>
</dbReference>
<dbReference type="RefSeq" id="WP_347939364.1">
    <property type="nucleotide sequence ID" value="NZ_CP157197.1"/>
</dbReference>
<sequence length="166" mass="19706">MQNYFQLLGLQQNYDIDLKILEKQYLAMQVKYHPDTVKTLQEKEQNLLIVSELNKAYSTLKNALKRAEYMLLLQNINLNDEKVRTLLSNLELSIFWDELEIIENTNIFSDLEKIKDKYKLMEKHEIDSLKQAFKEQNLSDATIKTSKLKYIETLLNKLQEKIKSCK</sequence>
<dbReference type="Pfam" id="PF00226">
    <property type="entry name" value="DnaJ"/>
    <property type="match status" value="1"/>
</dbReference>
<comment type="similarity">
    <text evidence="1 4">Belongs to the HscB family.</text>
</comment>
<dbReference type="InterPro" id="IPR036869">
    <property type="entry name" value="J_dom_sf"/>
</dbReference>
<evidence type="ECO:0000256" key="3">
    <source>
        <dbReference type="ARBA" id="ARBA00025596"/>
    </source>
</evidence>
<dbReference type="Pfam" id="PF07743">
    <property type="entry name" value="HSCB_C"/>
    <property type="match status" value="1"/>
</dbReference>
<dbReference type="KEGG" id="rof:AAGW17_02570"/>
<dbReference type="GO" id="GO:0001671">
    <property type="term" value="F:ATPase activator activity"/>
    <property type="evidence" value="ECO:0007669"/>
    <property type="project" value="InterPro"/>
</dbReference>
<dbReference type="SMART" id="SM00271">
    <property type="entry name" value="DnaJ"/>
    <property type="match status" value="1"/>
</dbReference>
<keyword evidence="2 4" id="KW-0143">Chaperone</keyword>
<dbReference type="InterPro" id="IPR036386">
    <property type="entry name" value="HscB_C_sf"/>
</dbReference>
<protein>
    <recommendedName>
        <fullName evidence="4">Co-chaperone protein HscB homolog</fullName>
    </recommendedName>
</protein>